<dbReference type="InterPro" id="IPR056823">
    <property type="entry name" value="TEN-like_YD-shell"/>
</dbReference>
<dbReference type="PANTHER" id="PTHR32305">
    <property type="match status" value="1"/>
</dbReference>
<sequence length="373" mass="42138">MATTLKTDYCGNMIYEDGKLSKILTDEGYISFKGNAPVYHYYLRDHLGSIRVVIDDNGSVEQVNHYYPFGGLFGESTGGGTQPYKYNGKELDRMHGLDWYDYGARHSDAVLGRWMCMDPLAEKYYDVTPYGYCGNDPVNRFDPDGMDWVEDNNGNVTWRADVNTRNHGSAIKKGETYRGRYYERVKNWNNSKYQGMVLETYHTYSKMSYSPAKDVYVDVGGKMRNYKIGDVSIKLIATFKNGKTRVLGLYNAVAGGFGNGAPENGNYTISTYQDRSPKGWYNKGMNRDGVGFSYNLNPLFDTGRTDLRIHPDGNNEGTLGCIGLLGNAKKLIDFKDTLNRMLKVNKTIFTNIHIYNNPNNNGKNGTKIPNVNE</sequence>
<organism evidence="3">
    <name type="scientific">Prevotella sp. GTC17253</name>
    <dbReference type="NCBI Taxonomy" id="3236793"/>
    <lineage>
        <taxon>Bacteria</taxon>
        <taxon>Pseudomonadati</taxon>
        <taxon>Bacteroidota</taxon>
        <taxon>Bacteroidia</taxon>
        <taxon>Bacteroidales</taxon>
        <taxon>Prevotellaceae</taxon>
        <taxon>Prevotella</taxon>
    </lineage>
</organism>
<gene>
    <name evidence="3" type="ORF">GTC17253_21450</name>
</gene>
<dbReference type="PANTHER" id="PTHR32305:SF15">
    <property type="entry name" value="PROTEIN RHSA-RELATED"/>
    <property type="match status" value="1"/>
</dbReference>
<dbReference type="Gene3D" id="2.180.10.10">
    <property type="entry name" value="RHS repeat-associated core"/>
    <property type="match status" value="1"/>
</dbReference>
<dbReference type="InterPro" id="IPR022385">
    <property type="entry name" value="Rhs_assc_core"/>
</dbReference>
<protein>
    <recommendedName>
        <fullName evidence="2">Teneurin-like YD-shell domain-containing protein</fullName>
    </recommendedName>
</protein>
<dbReference type="NCBIfam" id="TIGR03696">
    <property type="entry name" value="Rhs_assc_core"/>
    <property type="match status" value="1"/>
</dbReference>
<name>A0AB33ISM1_9BACT</name>
<dbReference type="InterPro" id="IPR050708">
    <property type="entry name" value="T6SS_VgrG/RHS"/>
</dbReference>
<evidence type="ECO:0000259" key="2">
    <source>
        <dbReference type="Pfam" id="PF25023"/>
    </source>
</evidence>
<dbReference type="Pfam" id="PF25023">
    <property type="entry name" value="TEN_YD-shell"/>
    <property type="match status" value="1"/>
</dbReference>
<accession>A0AB33ISM1</accession>
<dbReference type="AlphaFoldDB" id="A0AB33ISM1"/>
<evidence type="ECO:0000256" key="1">
    <source>
        <dbReference type="ARBA" id="ARBA00022737"/>
    </source>
</evidence>
<evidence type="ECO:0000313" key="3">
    <source>
        <dbReference type="EMBL" id="BFO72179.1"/>
    </source>
</evidence>
<proteinExistence type="predicted"/>
<dbReference type="EMBL" id="AP035785">
    <property type="protein sequence ID" value="BFO72179.1"/>
    <property type="molecule type" value="Genomic_DNA"/>
</dbReference>
<keyword evidence="1" id="KW-0677">Repeat</keyword>
<feature type="domain" description="Teneurin-like YD-shell" evidence="2">
    <location>
        <begin position="17"/>
        <end position="138"/>
    </location>
</feature>
<reference evidence="3" key="1">
    <citation type="submission" date="2024-07" db="EMBL/GenBank/DDBJ databases">
        <title>Complete genome sequence of Prevotella sp. YM-2024 GTC17253.</title>
        <authorList>
            <person name="Hayashi M."/>
            <person name="Muto Y."/>
            <person name="Tanaka K."/>
            <person name="Niwa H."/>
        </authorList>
    </citation>
    <scope>NUCLEOTIDE SEQUENCE</scope>
    <source>
        <strain evidence="3">GTC17253</strain>
    </source>
</reference>